<accession>A0AAW2BXN2</accession>
<evidence type="ECO:0000313" key="2">
    <source>
        <dbReference type="EMBL" id="KAK9990428.1"/>
    </source>
</evidence>
<dbReference type="GO" id="GO:0004523">
    <property type="term" value="F:RNA-DNA hybrid ribonuclease activity"/>
    <property type="evidence" value="ECO:0007669"/>
    <property type="project" value="InterPro"/>
</dbReference>
<dbReference type="CDD" id="cd06222">
    <property type="entry name" value="RNase_H_like"/>
    <property type="match status" value="1"/>
</dbReference>
<reference evidence="2 3" key="1">
    <citation type="submission" date="2024-01" db="EMBL/GenBank/DDBJ databases">
        <title>A telomere-to-telomere, gap-free genome of sweet tea (Lithocarpus litseifolius).</title>
        <authorList>
            <person name="Zhou J."/>
        </authorList>
    </citation>
    <scope>NUCLEOTIDE SEQUENCE [LARGE SCALE GENOMIC DNA]</scope>
    <source>
        <strain evidence="2">Zhou-2022a</strain>
        <tissue evidence="2">Leaf</tissue>
    </source>
</reference>
<dbReference type="Pfam" id="PF13456">
    <property type="entry name" value="RVT_3"/>
    <property type="match status" value="1"/>
</dbReference>
<comment type="caution">
    <text evidence="2">The sequence shown here is derived from an EMBL/GenBank/DDBJ whole genome shotgun (WGS) entry which is preliminary data.</text>
</comment>
<dbReference type="PANTHER" id="PTHR47723:SF19">
    <property type="entry name" value="POLYNUCLEOTIDYL TRANSFERASE, RIBONUCLEASE H-LIKE SUPERFAMILY PROTEIN"/>
    <property type="match status" value="1"/>
</dbReference>
<evidence type="ECO:0000259" key="1">
    <source>
        <dbReference type="Pfam" id="PF13456"/>
    </source>
</evidence>
<dbReference type="PANTHER" id="PTHR47723">
    <property type="entry name" value="OS05G0353850 PROTEIN"/>
    <property type="match status" value="1"/>
</dbReference>
<dbReference type="InterPro" id="IPR044730">
    <property type="entry name" value="RNase_H-like_dom_plant"/>
</dbReference>
<dbReference type="GO" id="GO:0003676">
    <property type="term" value="F:nucleic acid binding"/>
    <property type="evidence" value="ECO:0007669"/>
    <property type="project" value="InterPro"/>
</dbReference>
<dbReference type="InterPro" id="IPR036397">
    <property type="entry name" value="RNaseH_sf"/>
</dbReference>
<proteinExistence type="predicted"/>
<gene>
    <name evidence="2" type="ORF">SO802_025413</name>
</gene>
<sequence>MAELWPLKDGLTLASQLRISSICVELDAGLIVLLLTNYSINNLMLELLLDDCKTLLKKFHSSTVHHIFRETNQCAGTLAKFETTISSNFFME</sequence>
<dbReference type="Proteomes" id="UP001459277">
    <property type="component" value="Unassembled WGS sequence"/>
</dbReference>
<organism evidence="2 3">
    <name type="scientific">Lithocarpus litseifolius</name>
    <dbReference type="NCBI Taxonomy" id="425828"/>
    <lineage>
        <taxon>Eukaryota</taxon>
        <taxon>Viridiplantae</taxon>
        <taxon>Streptophyta</taxon>
        <taxon>Embryophyta</taxon>
        <taxon>Tracheophyta</taxon>
        <taxon>Spermatophyta</taxon>
        <taxon>Magnoliopsida</taxon>
        <taxon>eudicotyledons</taxon>
        <taxon>Gunneridae</taxon>
        <taxon>Pentapetalae</taxon>
        <taxon>rosids</taxon>
        <taxon>fabids</taxon>
        <taxon>Fagales</taxon>
        <taxon>Fagaceae</taxon>
        <taxon>Lithocarpus</taxon>
    </lineage>
</organism>
<dbReference type="InterPro" id="IPR053151">
    <property type="entry name" value="RNase_H-like"/>
</dbReference>
<dbReference type="InterPro" id="IPR002156">
    <property type="entry name" value="RNaseH_domain"/>
</dbReference>
<dbReference type="Gene3D" id="3.30.420.10">
    <property type="entry name" value="Ribonuclease H-like superfamily/Ribonuclease H"/>
    <property type="match status" value="1"/>
</dbReference>
<dbReference type="EMBL" id="JAZDWU010000009">
    <property type="protein sequence ID" value="KAK9990428.1"/>
    <property type="molecule type" value="Genomic_DNA"/>
</dbReference>
<keyword evidence="3" id="KW-1185">Reference proteome</keyword>
<feature type="domain" description="RNase H type-1" evidence="1">
    <location>
        <begin position="1"/>
        <end position="81"/>
    </location>
</feature>
<protein>
    <recommendedName>
        <fullName evidence="1">RNase H type-1 domain-containing protein</fullName>
    </recommendedName>
</protein>
<evidence type="ECO:0000313" key="3">
    <source>
        <dbReference type="Proteomes" id="UP001459277"/>
    </source>
</evidence>
<name>A0AAW2BXN2_9ROSI</name>
<dbReference type="AlphaFoldDB" id="A0AAW2BXN2"/>